<dbReference type="Pfam" id="PF00931">
    <property type="entry name" value="NB-ARC"/>
    <property type="match status" value="1"/>
</dbReference>
<dbReference type="Gramene" id="TRITD5Av1G035410.1">
    <property type="protein sequence ID" value="TRITD5Av1G035410.1"/>
    <property type="gene ID" value="TRITD5Av1G035410"/>
</dbReference>
<dbReference type="PANTHER" id="PTHR36766:SF39">
    <property type="entry name" value="DISEASE RESISTANCE PROTEIN RGA3"/>
    <property type="match status" value="1"/>
</dbReference>
<dbReference type="SUPFAM" id="SSF52540">
    <property type="entry name" value="P-loop containing nucleoside triphosphate hydrolases"/>
    <property type="match status" value="1"/>
</dbReference>
<dbReference type="InterPro" id="IPR036388">
    <property type="entry name" value="WH-like_DNA-bd_sf"/>
</dbReference>
<evidence type="ECO:0000259" key="8">
    <source>
        <dbReference type="Pfam" id="PF18052"/>
    </source>
</evidence>
<dbReference type="PRINTS" id="PR00364">
    <property type="entry name" value="DISEASERSIST"/>
</dbReference>
<evidence type="ECO:0000256" key="6">
    <source>
        <dbReference type="ARBA" id="ARBA00022840"/>
    </source>
</evidence>
<dbReference type="InterPro" id="IPR027417">
    <property type="entry name" value="P-loop_NTPase"/>
</dbReference>
<dbReference type="GO" id="GO:0006952">
    <property type="term" value="P:defense response"/>
    <property type="evidence" value="ECO:0007669"/>
    <property type="project" value="UniProtKB-KW"/>
</dbReference>
<reference evidence="9 10" key="1">
    <citation type="submission" date="2017-09" db="EMBL/GenBank/DDBJ databases">
        <authorList>
            <consortium name="International Durum Wheat Genome Sequencing Consortium (IDWGSC)"/>
            <person name="Milanesi L."/>
        </authorList>
    </citation>
    <scope>NUCLEOTIDE SEQUENCE [LARGE SCALE GENOMIC DNA]</scope>
    <source>
        <strain evidence="10">cv. Svevo</strain>
    </source>
</reference>
<dbReference type="PANTHER" id="PTHR36766">
    <property type="entry name" value="PLANT BROAD-SPECTRUM MILDEW RESISTANCE PROTEIN RPW8"/>
    <property type="match status" value="1"/>
</dbReference>
<dbReference type="GO" id="GO:0043531">
    <property type="term" value="F:ADP binding"/>
    <property type="evidence" value="ECO:0007669"/>
    <property type="project" value="InterPro"/>
</dbReference>
<name>A0A9R0WKD8_TRITD</name>
<accession>A0A9R0WKD8</accession>
<dbReference type="InterPro" id="IPR002182">
    <property type="entry name" value="NB-ARC"/>
</dbReference>
<dbReference type="Gene3D" id="1.20.5.4130">
    <property type="match status" value="1"/>
</dbReference>
<evidence type="ECO:0000313" key="10">
    <source>
        <dbReference type="Proteomes" id="UP000324705"/>
    </source>
</evidence>
<evidence type="ECO:0000256" key="2">
    <source>
        <dbReference type="ARBA" id="ARBA00022614"/>
    </source>
</evidence>
<organism evidence="9 10">
    <name type="scientific">Triticum turgidum subsp. durum</name>
    <name type="common">Durum wheat</name>
    <name type="synonym">Triticum durum</name>
    <dbReference type="NCBI Taxonomy" id="4567"/>
    <lineage>
        <taxon>Eukaryota</taxon>
        <taxon>Viridiplantae</taxon>
        <taxon>Streptophyta</taxon>
        <taxon>Embryophyta</taxon>
        <taxon>Tracheophyta</taxon>
        <taxon>Spermatophyta</taxon>
        <taxon>Magnoliopsida</taxon>
        <taxon>Liliopsida</taxon>
        <taxon>Poales</taxon>
        <taxon>Poaceae</taxon>
        <taxon>BOP clade</taxon>
        <taxon>Pooideae</taxon>
        <taxon>Triticodae</taxon>
        <taxon>Triticeae</taxon>
        <taxon>Triticinae</taxon>
        <taxon>Triticum</taxon>
    </lineage>
</organism>
<evidence type="ECO:0000256" key="1">
    <source>
        <dbReference type="ARBA" id="ARBA00008894"/>
    </source>
</evidence>
<evidence type="ECO:0000259" key="7">
    <source>
        <dbReference type="Pfam" id="PF00931"/>
    </source>
</evidence>
<dbReference type="Gene3D" id="1.10.8.430">
    <property type="entry name" value="Helical domain of apoptotic protease-activating factors"/>
    <property type="match status" value="1"/>
</dbReference>
<dbReference type="GO" id="GO:0005524">
    <property type="term" value="F:ATP binding"/>
    <property type="evidence" value="ECO:0007669"/>
    <property type="project" value="UniProtKB-KW"/>
</dbReference>
<dbReference type="EMBL" id="LT934119">
    <property type="protein sequence ID" value="VAI13607.1"/>
    <property type="molecule type" value="Genomic_DNA"/>
</dbReference>
<feature type="domain" description="Disease resistance N-terminal" evidence="8">
    <location>
        <begin position="20"/>
        <end position="93"/>
    </location>
</feature>
<evidence type="ECO:0000256" key="4">
    <source>
        <dbReference type="ARBA" id="ARBA00022741"/>
    </source>
</evidence>
<proteinExistence type="inferred from homology"/>
<feature type="domain" description="NB-ARC" evidence="7">
    <location>
        <begin position="163"/>
        <end position="332"/>
    </location>
</feature>
<keyword evidence="10" id="KW-1185">Reference proteome</keyword>
<dbReference type="Proteomes" id="UP000324705">
    <property type="component" value="Chromosome 5A"/>
</dbReference>
<dbReference type="InterPro" id="IPR041118">
    <property type="entry name" value="Rx_N"/>
</dbReference>
<evidence type="ECO:0000256" key="3">
    <source>
        <dbReference type="ARBA" id="ARBA00022737"/>
    </source>
</evidence>
<dbReference type="OMA" id="CESDIEL"/>
<dbReference type="Pfam" id="PF18052">
    <property type="entry name" value="Rx_N"/>
    <property type="match status" value="1"/>
</dbReference>
<dbReference type="Gene3D" id="3.40.50.300">
    <property type="entry name" value="P-loop containing nucleotide triphosphate hydrolases"/>
    <property type="match status" value="1"/>
</dbReference>
<evidence type="ECO:0000313" key="9">
    <source>
        <dbReference type="EMBL" id="VAI13607.1"/>
    </source>
</evidence>
<dbReference type="AlphaFoldDB" id="A0A9R0WKD8"/>
<keyword evidence="3" id="KW-0677">Repeat</keyword>
<comment type="similarity">
    <text evidence="1">Belongs to the disease resistance NB-LRR family.</text>
</comment>
<keyword evidence="2" id="KW-0433">Leucine-rich repeat</keyword>
<keyword evidence="4" id="KW-0547">Nucleotide-binding</keyword>
<dbReference type="InterPro" id="IPR042197">
    <property type="entry name" value="Apaf_helical"/>
</dbReference>
<sequence>MRLGPGSLWLVMEAMSASGVVKEAIRSVAAAVGSPMVRLWRNSKPDLEEMRRTLVLLEAGLRDAERRSRDEEAVRLWLEQVKAVARDISALLNSRRRRRGRVFAKLSLVKKIEKLKEKLKAVEEKRHIFGFTFHNSSTIEDTYAKRETIACVDDEFTIVGRSREKEEIVRTLLQSESKTTILPVLGLGGMGKTTLAKLVFSDSRMQDFERRAWVHVSQKFNMLRIVKAVISQFEGTADGFDDLQSLYNQLEKISSGKKCLIVLDDLCESDIELLRKLKLMANCGKERRMVRIIVATRIEAIAHELSTVSPYKLRPLSNDDCWNVFEQIAFQWTNEGDLHVLEAIGRDIAIKCKGLLMAAHAVGSMLHNKNVDFWKAARDSNTWDQCSSHIDVLPSLRLSYEHMPSYLKSCFAYCAIFQKGSTIDKDKLIQQ</sequence>
<evidence type="ECO:0000256" key="5">
    <source>
        <dbReference type="ARBA" id="ARBA00022821"/>
    </source>
</evidence>
<protein>
    <submittedName>
        <fullName evidence="9">Uncharacterized protein</fullName>
    </submittedName>
</protein>
<keyword evidence="6" id="KW-0067">ATP-binding</keyword>
<dbReference type="Gene3D" id="1.10.10.10">
    <property type="entry name" value="Winged helix-like DNA-binding domain superfamily/Winged helix DNA-binding domain"/>
    <property type="match status" value="1"/>
</dbReference>
<gene>
    <name evidence="9" type="ORF">TRITD_5Av1G035410</name>
</gene>
<keyword evidence="5" id="KW-0611">Plant defense</keyword>